<keyword evidence="1" id="KW-1133">Transmembrane helix</keyword>
<proteinExistence type="predicted"/>
<evidence type="ECO:0000256" key="1">
    <source>
        <dbReference type="SAM" id="Phobius"/>
    </source>
</evidence>
<organism evidence="2">
    <name type="scientific">Anguilla anguilla</name>
    <name type="common">European freshwater eel</name>
    <name type="synonym">Muraena anguilla</name>
    <dbReference type="NCBI Taxonomy" id="7936"/>
    <lineage>
        <taxon>Eukaryota</taxon>
        <taxon>Metazoa</taxon>
        <taxon>Chordata</taxon>
        <taxon>Craniata</taxon>
        <taxon>Vertebrata</taxon>
        <taxon>Euteleostomi</taxon>
        <taxon>Actinopterygii</taxon>
        <taxon>Neopterygii</taxon>
        <taxon>Teleostei</taxon>
        <taxon>Anguilliformes</taxon>
        <taxon>Anguillidae</taxon>
        <taxon>Anguilla</taxon>
    </lineage>
</organism>
<feature type="transmembrane region" description="Helical" evidence="1">
    <location>
        <begin position="6"/>
        <end position="26"/>
    </location>
</feature>
<keyword evidence="1" id="KW-0812">Transmembrane</keyword>
<dbReference type="AlphaFoldDB" id="A0A0E9WUD4"/>
<protein>
    <submittedName>
        <fullName evidence="2">Uncharacterized protein</fullName>
    </submittedName>
</protein>
<name>A0A0E9WUD4_ANGAN</name>
<reference evidence="2" key="2">
    <citation type="journal article" date="2015" name="Fish Shellfish Immunol.">
        <title>Early steps in the European eel (Anguilla anguilla)-Vibrio vulnificus interaction in the gills: Role of the RtxA13 toxin.</title>
        <authorList>
            <person name="Callol A."/>
            <person name="Pajuelo D."/>
            <person name="Ebbesson L."/>
            <person name="Teles M."/>
            <person name="MacKenzie S."/>
            <person name="Amaro C."/>
        </authorList>
    </citation>
    <scope>NUCLEOTIDE SEQUENCE</scope>
</reference>
<feature type="transmembrane region" description="Helical" evidence="1">
    <location>
        <begin position="33"/>
        <end position="55"/>
    </location>
</feature>
<reference evidence="2" key="1">
    <citation type="submission" date="2014-11" db="EMBL/GenBank/DDBJ databases">
        <authorList>
            <person name="Amaro Gonzalez C."/>
        </authorList>
    </citation>
    <scope>NUCLEOTIDE SEQUENCE</scope>
</reference>
<evidence type="ECO:0000313" key="2">
    <source>
        <dbReference type="EMBL" id="JAH93118.1"/>
    </source>
</evidence>
<keyword evidence="1" id="KW-0472">Membrane</keyword>
<dbReference type="EMBL" id="GBXM01015459">
    <property type="protein sequence ID" value="JAH93118.1"/>
    <property type="molecule type" value="Transcribed_RNA"/>
</dbReference>
<sequence>MFLFHIRSFFSCVATYTRAGLFLIFASQPNCHLLYCATLVVKCVSVAYLGMNALYSGKSDTGPLVLLCSVVICHICRIF</sequence>
<accession>A0A0E9WUD4</accession>